<protein>
    <submittedName>
        <fullName evidence="1">Uncharacterized protein</fullName>
    </submittedName>
</protein>
<dbReference type="EMBL" id="CADCTQ010000247">
    <property type="protein sequence ID" value="CAA9267927.1"/>
    <property type="molecule type" value="Genomic_DNA"/>
</dbReference>
<name>A0A6J4J3G7_9SPHI</name>
<dbReference type="AlphaFoldDB" id="A0A6J4J3G7"/>
<organism evidence="1">
    <name type="scientific">uncultured Cytophagales bacterium</name>
    <dbReference type="NCBI Taxonomy" id="158755"/>
    <lineage>
        <taxon>Bacteria</taxon>
        <taxon>Pseudomonadati</taxon>
        <taxon>Bacteroidota</taxon>
        <taxon>Sphingobacteriia</taxon>
        <taxon>Sphingobacteriales</taxon>
        <taxon>environmental samples</taxon>
    </lineage>
</organism>
<sequence length="45" mass="5000">MFIKLILLTKVRDATFKNFPAGPFPIIGLFLPAPLTPTSLNRSEL</sequence>
<accession>A0A6J4J3G7</accession>
<gene>
    <name evidence="1" type="ORF">AVDCRST_MAG56-3038</name>
</gene>
<proteinExistence type="predicted"/>
<reference evidence="1" key="1">
    <citation type="submission" date="2020-02" db="EMBL/GenBank/DDBJ databases">
        <authorList>
            <person name="Meier V. D."/>
        </authorList>
    </citation>
    <scope>NUCLEOTIDE SEQUENCE</scope>
    <source>
        <strain evidence="1">AVDCRST_MAG56</strain>
    </source>
</reference>
<evidence type="ECO:0000313" key="1">
    <source>
        <dbReference type="EMBL" id="CAA9267927.1"/>
    </source>
</evidence>